<dbReference type="EMBL" id="BNGU01000029">
    <property type="protein sequence ID" value="GHM59713.1"/>
    <property type="molecule type" value="Genomic_DNA"/>
</dbReference>
<comment type="caution">
    <text evidence="1">The sequence shown here is derived from an EMBL/GenBank/DDBJ whole genome shotgun (WGS) entry which is preliminary data.</text>
</comment>
<evidence type="ECO:0000313" key="2">
    <source>
        <dbReference type="Proteomes" id="UP000637906"/>
    </source>
</evidence>
<accession>A0A8J3HQF1</accession>
<dbReference type="AlphaFoldDB" id="A0A8J3HQF1"/>
<proteinExistence type="predicted"/>
<keyword evidence="2" id="KW-1185">Reference proteome</keyword>
<sequence>MSEVCLSKSIISQPQEDGDSIFLGKIRLEDLQNEDLTRQLEEKCDELLKQNLLKESESEIELDELLDSVDIIDNELDKEFDKKLGINEVFWKKVLKLLNFFNGALNLNLDLKLEDELVLTKEKQKRKNLLFSFLDAIRKKFFKKELTLEEMLKLQIEALEEQLSSENDPEIVSQIKKQLEFLMELKDKLFELSLEQSLNRTTEWLLTIGAMQTVTEMAGRAKEIITTKGQWKKVDDLLSYGKFVGQISGITQNNKGVENIKTKPFMPVQEQNNNLNLIPLSQNIAKDNSGFLKLLYTLLALANVYAAKHMELGMGGETETTTQKGFTAVKASCQTQKQIPVERDGKERKILSAYNENQDARLQISKKQPNSLMQEVNLQELKQNQSRICGKKI</sequence>
<name>A0A8J3HQF1_9RICK</name>
<dbReference type="Proteomes" id="UP000637906">
    <property type="component" value="Unassembled WGS sequence"/>
</dbReference>
<organism evidence="1 2">
    <name type="scientific">Candidatus Mesenet longicola</name>
    <dbReference type="NCBI Taxonomy" id="1892558"/>
    <lineage>
        <taxon>Bacteria</taxon>
        <taxon>Pseudomonadati</taxon>
        <taxon>Pseudomonadota</taxon>
        <taxon>Alphaproteobacteria</taxon>
        <taxon>Rickettsiales</taxon>
        <taxon>Anaplasmataceae</taxon>
        <taxon>Candidatus Mesenet</taxon>
    </lineage>
</organism>
<reference evidence="1 2" key="1">
    <citation type="journal article" date="2021" name="Microb. Ecol.">
        <title>Candidatus Mesenet longicola: Novel Endosymbionts of Brontispa longissima that Induce Cytoplasmic Incompatibility.</title>
        <authorList>
            <person name="Takano S."/>
            <person name="Gotoh Y."/>
            <person name="Hayashi T."/>
        </authorList>
    </citation>
    <scope>NUCLEOTIDE SEQUENCE [LARGE SCALE GENOMIC DNA]</scope>
    <source>
        <strain evidence="1">L5</strain>
    </source>
</reference>
<evidence type="ECO:0000313" key="1">
    <source>
        <dbReference type="EMBL" id="GHM59713.1"/>
    </source>
</evidence>
<protein>
    <submittedName>
        <fullName evidence="1">Uncharacterized protein</fullName>
    </submittedName>
</protein>
<gene>
    <name evidence="1" type="ORF">sL5_07060</name>
</gene>